<name>A0A5N6KQU1_9ROSI</name>
<gene>
    <name evidence="2" type="ORF">FH972_021204</name>
</gene>
<feature type="compositionally biased region" description="Polar residues" evidence="1">
    <location>
        <begin position="770"/>
        <end position="779"/>
    </location>
</feature>
<feature type="compositionally biased region" description="Polar residues" evidence="1">
    <location>
        <begin position="1229"/>
        <end position="1240"/>
    </location>
</feature>
<feature type="compositionally biased region" description="Basic residues" evidence="1">
    <location>
        <begin position="7"/>
        <end position="16"/>
    </location>
</feature>
<feature type="compositionally biased region" description="Polar residues" evidence="1">
    <location>
        <begin position="488"/>
        <end position="506"/>
    </location>
</feature>
<organism evidence="2 3">
    <name type="scientific">Carpinus fangiana</name>
    <dbReference type="NCBI Taxonomy" id="176857"/>
    <lineage>
        <taxon>Eukaryota</taxon>
        <taxon>Viridiplantae</taxon>
        <taxon>Streptophyta</taxon>
        <taxon>Embryophyta</taxon>
        <taxon>Tracheophyta</taxon>
        <taxon>Spermatophyta</taxon>
        <taxon>Magnoliopsida</taxon>
        <taxon>eudicotyledons</taxon>
        <taxon>Gunneridae</taxon>
        <taxon>Pentapetalae</taxon>
        <taxon>rosids</taxon>
        <taxon>fabids</taxon>
        <taxon>Fagales</taxon>
        <taxon>Betulaceae</taxon>
        <taxon>Carpinus</taxon>
    </lineage>
</organism>
<feature type="compositionally biased region" description="Polar residues" evidence="1">
    <location>
        <begin position="682"/>
        <end position="694"/>
    </location>
</feature>
<feature type="region of interest" description="Disordered" evidence="1">
    <location>
        <begin position="947"/>
        <end position="1062"/>
    </location>
</feature>
<feature type="compositionally biased region" description="Pro residues" evidence="1">
    <location>
        <begin position="1149"/>
        <end position="1165"/>
    </location>
</feature>
<feature type="region of interest" description="Disordered" evidence="1">
    <location>
        <begin position="400"/>
        <end position="564"/>
    </location>
</feature>
<protein>
    <submittedName>
        <fullName evidence="2">Uncharacterized protein</fullName>
    </submittedName>
</protein>
<dbReference type="Proteomes" id="UP000327013">
    <property type="component" value="Unassembled WGS sequence"/>
</dbReference>
<dbReference type="AlphaFoldDB" id="A0A5N6KQU1"/>
<evidence type="ECO:0000313" key="2">
    <source>
        <dbReference type="EMBL" id="KAB8336897.1"/>
    </source>
</evidence>
<feature type="compositionally biased region" description="Acidic residues" evidence="1">
    <location>
        <begin position="633"/>
        <end position="645"/>
    </location>
</feature>
<feature type="compositionally biased region" description="Polar residues" evidence="1">
    <location>
        <begin position="603"/>
        <end position="617"/>
    </location>
</feature>
<feature type="compositionally biased region" description="Pro residues" evidence="1">
    <location>
        <begin position="62"/>
        <end position="72"/>
    </location>
</feature>
<dbReference type="EMBL" id="VIBQ01000009">
    <property type="protein sequence ID" value="KAB8336897.1"/>
    <property type="molecule type" value="Genomic_DNA"/>
</dbReference>
<keyword evidence="3" id="KW-1185">Reference proteome</keyword>
<feature type="region of interest" description="Disordered" evidence="1">
    <location>
        <begin position="770"/>
        <end position="793"/>
    </location>
</feature>
<feature type="compositionally biased region" description="Low complexity" evidence="1">
    <location>
        <begin position="956"/>
        <end position="975"/>
    </location>
</feature>
<feature type="compositionally biased region" description="Low complexity" evidence="1">
    <location>
        <begin position="1113"/>
        <end position="1130"/>
    </location>
</feature>
<sequence>MFNYFRNHGHQIPHRRAGSDPATPQSPQWASSSRSQWPEVIPLPGHPPHSGYATPHTESPISPIPPQLPPIPRVASRSAHNAPDPNSSAPHAPSRPFNDDEATAYRRVVAHERAESVPSIRRTSAADDDYNPASYYRANANTQNLGTSQSSWRPSPNPSQLRPFEPLNRQDQRLHGYTSSTNASEAPQGPHHRPLTATSTLSATDETTTQASSYNYTSMSSSYSTLPKNPSFSNSAQELQRPPSGLAQTQKESGPKMAKAKLNLLNPMNLLMRRRTSQGGESLQEGSFSNSRASAVPAMSLPDDYDPRIKGAGVHDFNAPRTRRQPSTSDSGGFSHRKPRGHISTVPYADIDSSPERPHHPVFVEHFDDQDQPHDASTIRRESLANTDFVKRMSRQLDLDLPDHDTGAHTPPKAFQPPAPHTPRTVERASKETVSTAYRVSMDRSTIHSSASRDTSDTSPPGSPSRSRSLRASPGPDLSFRTSLPKHMTSNASHTSRFSFQQNESSMEQEKALEDKHKRKAVPAPETQPSQDSRFDELDEEDPSAYDDIDFDDGEDDIPYIGDDANDYAINNRISLPLNQPKNMAWSQQRQPSPPPVWDQARAQASSFVDSQPGEQQQLERNDTNISQVTDDLYFDDGMIEDDMMEPPTNASNEFDESVLDSMPHDSGYDVPRNRKLPADSLRQTPDLQSLSRLESTHLDHSTSSSTLPDINLDEVPVRIPSDSDTTSRKPSLSAATRLNAYHSALASAATKAAEGGKFARQASIGASSSVYDTNSAQEGPSPAGDDTGDDTHSRSMYEQLEEQHVGFDDYDTDLEDDPMIAAANAEVLATEDAEFYGQEFGFYGSSSGTGEMFNGGFFGTNNTTTGNATREPNLTPITERSEFSTRNSFISIQGHGSSSALSGLPGGVPWNNEAASSPGLKDLMGSSEDDMTLSQLMKLRREAFGGAGTRSSFGTMSADSSPTYSSSSPMYTKPMVHHSPQSSSGAIDLDVTPRRPDTAKTQASSGGESAGDDEIEQYGYSSPSSPTLRHAVFGHRATPSMSDLEESTKGSSLRGMQSSAPSFKTAASAAALNVTQARSPSTVNRRPVPAAINPQLDVPILASPSPNKKRMSATSTLSSSTLGPSPVSPMTSPGITGPIKPSTLSPVSPLPASPPQPSMAPLPPAAVMSKFAQRPAPDAYRRASYQTQSDSGHPNQTVGLQAPHRTSRNGGPSDGHDSVAYVLEGPDSSHTGVSGQAGESGQWYLERRRTMSTGEVVVVGRELVEGGRI</sequence>
<feature type="region of interest" description="Disordered" evidence="1">
    <location>
        <begin position="584"/>
        <end position="734"/>
    </location>
</feature>
<feature type="region of interest" description="Disordered" evidence="1">
    <location>
        <begin position="1076"/>
        <end position="1240"/>
    </location>
</feature>
<dbReference type="OrthoDB" id="5408302at2759"/>
<feature type="compositionally biased region" description="Acidic residues" evidence="1">
    <location>
        <begin position="537"/>
        <end position="558"/>
    </location>
</feature>
<comment type="caution">
    <text evidence="2">The sequence shown here is derived from an EMBL/GenBank/DDBJ whole genome shotgun (WGS) entry which is preliminary data.</text>
</comment>
<feature type="compositionally biased region" description="Polar residues" evidence="1">
    <location>
        <begin position="277"/>
        <end position="293"/>
    </location>
</feature>
<accession>A0A5N6KQU1</accession>
<feature type="region of interest" description="Disordered" evidence="1">
    <location>
        <begin position="1"/>
        <end position="256"/>
    </location>
</feature>
<feature type="compositionally biased region" description="Polar residues" evidence="1">
    <location>
        <begin position="723"/>
        <end position="734"/>
    </location>
</feature>
<feature type="compositionally biased region" description="Polar residues" evidence="1">
    <location>
        <begin position="1076"/>
        <end position="1085"/>
    </location>
</feature>
<feature type="compositionally biased region" description="Low complexity" evidence="1">
    <location>
        <begin position="195"/>
        <end position="224"/>
    </location>
</feature>
<feature type="compositionally biased region" description="Polar residues" evidence="1">
    <location>
        <begin position="1185"/>
        <end position="1200"/>
    </location>
</feature>
<feature type="region of interest" description="Disordered" evidence="1">
    <location>
        <begin position="276"/>
        <end position="361"/>
    </location>
</feature>
<feature type="compositionally biased region" description="Polar residues" evidence="1">
    <location>
        <begin position="225"/>
        <end position="238"/>
    </location>
</feature>
<feature type="compositionally biased region" description="Polar residues" evidence="1">
    <location>
        <begin position="139"/>
        <end position="160"/>
    </location>
</feature>
<proteinExistence type="predicted"/>
<evidence type="ECO:0000256" key="1">
    <source>
        <dbReference type="SAM" id="MobiDB-lite"/>
    </source>
</evidence>
<feature type="compositionally biased region" description="Low complexity" evidence="1">
    <location>
        <begin position="457"/>
        <end position="476"/>
    </location>
</feature>
<feature type="region of interest" description="Disordered" evidence="1">
    <location>
        <begin position="896"/>
        <end position="928"/>
    </location>
</feature>
<reference evidence="2 3" key="1">
    <citation type="submission" date="2019-06" db="EMBL/GenBank/DDBJ databases">
        <title>A chromosomal-level reference genome of Carpinus fangiana (Coryloideae, Betulaceae).</title>
        <authorList>
            <person name="Yang X."/>
            <person name="Wang Z."/>
            <person name="Zhang L."/>
            <person name="Hao G."/>
            <person name="Liu J."/>
            <person name="Yang Y."/>
        </authorList>
    </citation>
    <scope>NUCLEOTIDE SEQUENCE [LARGE SCALE GENOMIC DNA]</scope>
    <source>
        <strain evidence="2">Cfa_2016G</strain>
        <tissue evidence="2">Leaf</tissue>
    </source>
</reference>
<feature type="compositionally biased region" description="Polar residues" evidence="1">
    <location>
        <begin position="22"/>
        <end position="36"/>
    </location>
</feature>
<evidence type="ECO:0000313" key="3">
    <source>
        <dbReference type="Proteomes" id="UP000327013"/>
    </source>
</evidence>